<dbReference type="SUPFAM" id="SSF52540">
    <property type="entry name" value="P-loop containing nucleoside triphosphate hydrolases"/>
    <property type="match status" value="1"/>
</dbReference>
<keyword evidence="7" id="KW-0496">Mitochondrion</keyword>
<dbReference type="SUPFAM" id="SSF50447">
    <property type="entry name" value="Translation proteins"/>
    <property type="match status" value="2"/>
</dbReference>
<feature type="compositionally biased region" description="Polar residues" evidence="11">
    <location>
        <begin position="71"/>
        <end position="94"/>
    </location>
</feature>
<dbReference type="InterPro" id="IPR023115">
    <property type="entry name" value="TIF_IF2_dom3"/>
</dbReference>
<feature type="region of interest" description="Disordered" evidence="11">
    <location>
        <begin position="20"/>
        <end position="219"/>
    </location>
</feature>
<dbReference type="InterPro" id="IPR005225">
    <property type="entry name" value="Small_GTP-bd"/>
</dbReference>
<evidence type="ECO:0000256" key="9">
    <source>
        <dbReference type="ARBA" id="ARBA00025162"/>
    </source>
</evidence>
<dbReference type="PRINTS" id="PR00315">
    <property type="entry name" value="ELONGATNFCT"/>
</dbReference>
<keyword evidence="5" id="KW-0648">Protein biosynthesis</keyword>
<dbReference type="NCBIfam" id="TIGR00487">
    <property type="entry name" value="IF-2"/>
    <property type="match status" value="1"/>
</dbReference>
<dbReference type="InterPro" id="IPR027417">
    <property type="entry name" value="P-loop_NTPase"/>
</dbReference>
<dbReference type="PANTHER" id="PTHR43381:SF20">
    <property type="entry name" value="TRANSLATION INITIATION FACTOR IF-2, MITOCHONDRIAL"/>
    <property type="match status" value="1"/>
</dbReference>
<accession>A0A4S4M594</accession>
<dbReference type="CDD" id="cd03692">
    <property type="entry name" value="mtIF2_IVc"/>
    <property type="match status" value="1"/>
</dbReference>
<dbReference type="InterPro" id="IPR000795">
    <property type="entry name" value="T_Tr_GTP-bd_dom"/>
</dbReference>
<dbReference type="GO" id="GO:0005739">
    <property type="term" value="C:mitochondrion"/>
    <property type="evidence" value="ECO:0007669"/>
    <property type="project" value="UniProtKB-SubCell"/>
</dbReference>
<dbReference type="FunFam" id="3.40.50.10050:FF:000001">
    <property type="entry name" value="Translation initiation factor IF-2"/>
    <property type="match status" value="1"/>
</dbReference>
<dbReference type="AlphaFoldDB" id="A0A4S4M594"/>
<dbReference type="Pfam" id="PF00009">
    <property type="entry name" value="GTP_EFTU"/>
    <property type="match status" value="1"/>
</dbReference>
<evidence type="ECO:0000256" key="4">
    <source>
        <dbReference type="ARBA" id="ARBA00022741"/>
    </source>
</evidence>
<organism evidence="13 14">
    <name type="scientific">Bondarzewia mesenterica</name>
    <dbReference type="NCBI Taxonomy" id="1095465"/>
    <lineage>
        <taxon>Eukaryota</taxon>
        <taxon>Fungi</taxon>
        <taxon>Dikarya</taxon>
        <taxon>Basidiomycota</taxon>
        <taxon>Agaricomycotina</taxon>
        <taxon>Agaricomycetes</taxon>
        <taxon>Russulales</taxon>
        <taxon>Bondarzewiaceae</taxon>
        <taxon>Bondarzewia</taxon>
    </lineage>
</organism>
<dbReference type="GO" id="GO:0003924">
    <property type="term" value="F:GTPase activity"/>
    <property type="evidence" value="ECO:0007669"/>
    <property type="project" value="InterPro"/>
</dbReference>
<evidence type="ECO:0000256" key="3">
    <source>
        <dbReference type="ARBA" id="ARBA00022540"/>
    </source>
</evidence>
<feature type="compositionally biased region" description="Polar residues" evidence="11">
    <location>
        <begin position="200"/>
        <end position="213"/>
    </location>
</feature>
<feature type="compositionally biased region" description="Basic and acidic residues" evidence="11">
    <location>
        <begin position="95"/>
        <end position="105"/>
    </location>
</feature>
<keyword evidence="8" id="KW-0342">GTP-binding</keyword>
<dbReference type="FunFam" id="3.40.50.300:FF:000019">
    <property type="entry name" value="Translation initiation factor IF-2"/>
    <property type="match status" value="1"/>
</dbReference>
<feature type="region of interest" description="Disordered" evidence="11">
    <location>
        <begin position="670"/>
        <end position="691"/>
    </location>
</feature>
<dbReference type="FunFam" id="2.40.30.10:FF:000008">
    <property type="entry name" value="Translation initiation factor IF-2"/>
    <property type="match status" value="1"/>
</dbReference>
<evidence type="ECO:0000256" key="8">
    <source>
        <dbReference type="ARBA" id="ARBA00023134"/>
    </source>
</evidence>
<dbReference type="CDD" id="cd01887">
    <property type="entry name" value="IF2_eIF5B"/>
    <property type="match status" value="1"/>
</dbReference>
<feature type="compositionally biased region" description="Low complexity" evidence="11">
    <location>
        <begin position="39"/>
        <end position="54"/>
    </location>
</feature>
<dbReference type="GO" id="GO:0003743">
    <property type="term" value="F:translation initiation factor activity"/>
    <property type="evidence" value="ECO:0007669"/>
    <property type="project" value="UniProtKB-KW"/>
</dbReference>
<name>A0A4S4M594_9AGAM</name>
<dbReference type="Proteomes" id="UP000310158">
    <property type="component" value="Unassembled WGS sequence"/>
</dbReference>
<dbReference type="HAMAP" id="MF_00100_B">
    <property type="entry name" value="IF_2_B"/>
    <property type="match status" value="1"/>
</dbReference>
<comment type="similarity">
    <text evidence="2">Belongs to the TRAFAC class translation factor GTPase superfamily. Classic translation factor GTPase family. IF-2 subfamily.</text>
</comment>
<keyword evidence="3" id="KW-0396">Initiation factor</keyword>
<evidence type="ECO:0000256" key="6">
    <source>
        <dbReference type="ARBA" id="ARBA00022946"/>
    </source>
</evidence>
<dbReference type="Gene3D" id="3.40.50.10050">
    <property type="entry name" value="Translation initiation factor IF- 2, domain 3"/>
    <property type="match status" value="1"/>
</dbReference>
<dbReference type="Pfam" id="PF22042">
    <property type="entry name" value="EF-G_D2"/>
    <property type="match status" value="1"/>
</dbReference>
<dbReference type="InterPro" id="IPR053905">
    <property type="entry name" value="EF-G-like_DII"/>
</dbReference>
<dbReference type="InterPro" id="IPR015760">
    <property type="entry name" value="TIF_IF2"/>
</dbReference>
<dbReference type="InterPro" id="IPR009000">
    <property type="entry name" value="Transl_B-barrel_sf"/>
</dbReference>
<evidence type="ECO:0000256" key="7">
    <source>
        <dbReference type="ARBA" id="ARBA00023128"/>
    </source>
</evidence>
<feature type="compositionally biased region" description="Low complexity" evidence="11">
    <location>
        <begin position="106"/>
        <end position="117"/>
    </location>
</feature>
<evidence type="ECO:0000256" key="10">
    <source>
        <dbReference type="ARBA" id="ARBA00044200"/>
    </source>
</evidence>
<dbReference type="GO" id="GO:0005525">
    <property type="term" value="F:GTP binding"/>
    <property type="evidence" value="ECO:0007669"/>
    <property type="project" value="UniProtKB-KW"/>
</dbReference>
<evidence type="ECO:0000313" key="13">
    <source>
        <dbReference type="EMBL" id="THH20354.1"/>
    </source>
</evidence>
<dbReference type="Pfam" id="PF11987">
    <property type="entry name" value="IF-2"/>
    <property type="match status" value="1"/>
</dbReference>
<dbReference type="InterPro" id="IPR044145">
    <property type="entry name" value="IF2_II"/>
</dbReference>
<comment type="function">
    <text evidence="9">One of the essential components for the initiation of protein synthesis. Protects formylmethionyl-tRNA from spontaneous hydrolysis and promotes its binding to the 30S ribosomal subunits. Also involved in the hydrolysis of GTP during the formation of the 70S ribosomal complex.</text>
</comment>
<evidence type="ECO:0000256" key="11">
    <source>
        <dbReference type="SAM" id="MobiDB-lite"/>
    </source>
</evidence>
<evidence type="ECO:0000256" key="1">
    <source>
        <dbReference type="ARBA" id="ARBA00004173"/>
    </source>
</evidence>
<dbReference type="SUPFAM" id="SSF52156">
    <property type="entry name" value="Initiation factor IF2/eIF5b, domain 3"/>
    <property type="match status" value="1"/>
</dbReference>
<keyword evidence="6" id="KW-0809">Transit peptide</keyword>
<dbReference type="OrthoDB" id="361630at2759"/>
<sequence length="901" mass="97472">MHGRSKSAFSRLRRYTQIRTVATATKAAPRPLGKWEPQKPSTTSSNSLSPNLSKWARPRDHNPSLPPADLSSPTPSPTVSKWNPANLSSHLSPSSKRDSTSHWERPSSSSSSRIPSINDWERPVQSKWAPVPAGPRKLVRDRSIPQQMQSGRDRDPRTTSSNGPTHTERETAPHLDMAPRPADSRRVSSTSRLPKDSIARGTSQQTNTPQDYQPSPLFVTDDFSDDFPEAHGKRVKKIYKERGSLAEKLASNEEAIIPAHRRVDAGAQQVKAKKKKRVTQAKRIKRDIFIPTVVSVGNFARLLGALYRERCLGLEWEKSHPMIMAFLTSDYAALLAEEFNRNPVINDAAAFDIYPSPPHPDPSTLPLRPPIVTIMGHVDHGKTTLLDTLRSSSVAAGEAGGITQHIGAFSVPVPASAGGDGSRTITFLDTPGHAAFSAMRARGAGVTDIVVLVVAADDGVMPQTKEVIDLVQKEQGKVQLVVAMNKVDKPGINIENVQNALLVEGVQLEAIGGDIPSVEVSGMTGKGLDQLVETISVVAEMQDLRAERDCNAHGHVLESKVQKGMGSVATVLLNRGCLKPGAHIICGTSYAKVRVMTDSAGCQVKAAYPGMAVTVSGWKELPDAGDEVLQGTEQDVRKAVANRERKAEQETTLVDLEAINVQRRLDREQRELEVEAEEAGKQLPSEVSSDSAGPQELKLIIKGDVSGSVEAVAGAVQGIGNDKVRVKIVSTGVGEVSESDVLRAKAAQGLIVAFSVPVPKVASAAARSNNVDIYSSSIIYQVMDEVQKRVIDLLPSEVDRRVKGEATVLQLFDIHLSGKRVKKVAGSRITNGVMDKAKSAQVVRNGKVVHDGRLDTLRHLKKDITQAAKGMECGISFEGFEGLREGDLIQVYDLVEKPKSL</sequence>
<comment type="subcellular location">
    <subcellularLocation>
        <location evidence="1">Mitochondrion</location>
    </subcellularLocation>
</comment>
<dbReference type="Gene3D" id="2.40.30.10">
    <property type="entry name" value="Translation factors"/>
    <property type="match status" value="2"/>
</dbReference>
<dbReference type="CDD" id="cd03702">
    <property type="entry name" value="IF2_mtIF2_II"/>
    <property type="match status" value="1"/>
</dbReference>
<evidence type="ECO:0000256" key="5">
    <source>
        <dbReference type="ARBA" id="ARBA00022917"/>
    </source>
</evidence>
<dbReference type="InterPro" id="IPR000178">
    <property type="entry name" value="TF_IF2_bacterial-like"/>
</dbReference>
<dbReference type="PROSITE" id="PS51722">
    <property type="entry name" value="G_TR_2"/>
    <property type="match status" value="1"/>
</dbReference>
<reference evidence="13 14" key="1">
    <citation type="submission" date="2019-02" db="EMBL/GenBank/DDBJ databases">
        <title>Genome sequencing of the rare red list fungi Bondarzewia mesenterica.</title>
        <authorList>
            <person name="Buettner E."/>
            <person name="Kellner H."/>
        </authorList>
    </citation>
    <scope>NUCLEOTIDE SEQUENCE [LARGE SCALE GENOMIC DNA]</scope>
    <source>
        <strain evidence="13 14">DSM 108281</strain>
    </source>
</reference>
<keyword evidence="14" id="KW-1185">Reference proteome</keyword>
<dbReference type="EMBL" id="SGPL01000023">
    <property type="protein sequence ID" value="THH20354.1"/>
    <property type="molecule type" value="Genomic_DNA"/>
</dbReference>
<dbReference type="NCBIfam" id="TIGR00231">
    <property type="entry name" value="small_GTP"/>
    <property type="match status" value="1"/>
</dbReference>
<dbReference type="InterPro" id="IPR036925">
    <property type="entry name" value="TIF_IF2_dom3_sf"/>
</dbReference>
<evidence type="ECO:0000313" key="14">
    <source>
        <dbReference type="Proteomes" id="UP000310158"/>
    </source>
</evidence>
<keyword evidence="4" id="KW-0547">Nucleotide-binding</keyword>
<dbReference type="PANTHER" id="PTHR43381">
    <property type="entry name" value="TRANSLATION INITIATION FACTOR IF-2-RELATED"/>
    <property type="match status" value="1"/>
</dbReference>
<dbReference type="Gene3D" id="3.40.50.300">
    <property type="entry name" value="P-loop containing nucleotide triphosphate hydrolases"/>
    <property type="match status" value="1"/>
</dbReference>
<protein>
    <recommendedName>
        <fullName evidence="10">Translation initiation factor IF-2, mitochondrial</fullName>
    </recommendedName>
</protein>
<gene>
    <name evidence="13" type="ORF">EW146_g967</name>
</gene>
<feature type="domain" description="Tr-type G" evidence="12">
    <location>
        <begin position="367"/>
        <end position="545"/>
    </location>
</feature>
<comment type="caution">
    <text evidence="13">The sequence shown here is derived from an EMBL/GenBank/DDBJ whole genome shotgun (WGS) entry which is preliminary data.</text>
</comment>
<evidence type="ECO:0000256" key="2">
    <source>
        <dbReference type="ARBA" id="ARBA00007733"/>
    </source>
</evidence>
<evidence type="ECO:0000259" key="12">
    <source>
        <dbReference type="PROSITE" id="PS51722"/>
    </source>
</evidence>
<proteinExistence type="inferred from homology"/>